<proteinExistence type="predicted"/>
<reference evidence="2" key="1">
    <citation type="submission" date="2014-11" db="EMBL/GenBank/DDBJ databases">
        <title>pIGAnt1 - a small plasmid from Antarctic Halomonas sp. strain.</title>
        <authorList>
            <person name="Zaleski P."/>
            <person name="Fedorowicz M."/>
            <person name="Kieryl P."/>
            <person name="Wawrzyniak P."/>
            <person name="Plucienniczak G."/>
            <person name="Plucienniczak A."/>
        </authorList>
    </citation>
    <scope>NUCLEOTIDE SEQUENCE</scope>
    <source>
        <strain evidence="2">Ant2</strain>
        <plasmid evidence="2">pIGAnt1</plasmid>
    </source>
</reference>
<keyword evidence="2" id="KW-0614">Plasmid</keyword>
<geneLocation type="plasmid" evidence="2">
    <name>pIGAnt1</name>
</geneLocation>
<dbReference type="AlphaFoldDB" id="A0A0D5MCC8"/>
<accession>A0A0D5MCC8</accession>
<dbReference type="EMBL" id="KP127625">
    <property type="protein sequence ID" value="AJY53631.1"/>
    <property type="molecule type" value="Genomic_DNA"/>
</dbReference>
<feature type="region of interest" description="Disordered" evidence="1">
    <location>
        <begin position="95"/>
        <end position="134"/>
    </location>
</feature>
<protein>
    <submittedName>
        <fullName evidence="2">Uncharacterized protein</fullName>
    </submittedName>
</protein>
<evidence type="ECO:0000256" key="1">
    <source>
        <dbReference type="SAM" id="MobiDB-lite"/>
    </source>
</evidence>
<sequence length="134" mass="14884">MQQTISQASQLYGKARSTIHRAIATGRLSCSVRGDGVRVIDLSVLIRLWGEPTNKPEPTQQNATAEIEPTQHALIAELQALRAELRELREEVKELRRLPAPAQKVEQSPAPDGSNSKQRHQFSDLIDALKKNQG</sequence>
<evidence type="ECO:0000313" key="2">
    <source>
        <dbReference type="EMBL" id="AJY53631.1"/>
    </source>
</evidence>
<organism evidence="2">
    <name type="scientific">Halomonas sp. Ant2</name>
    <dbReference type="NCBI Taxonomy" id="1630300"/>
    <lineage>
        <taxon>Bacteria</taxon>
        <taxon>Pseudomonadati</taxon>
        <taxon>Pseudomonadota</taxon>
        <taxon>Gammaproteobacteria</taxon>
        <taxon>Oceanospirillales</taxon>
        <taxon>Halomonadaceae</taxon>
        <taxon>Halomonas</taxon>
    </lineage>
</organism>
<name>A0A0D5MCC8_9GAMM</name>